<dbReference type="AlphaFoldDB" id="A0AA38KSU8"/>
<accession>A0AA38KSU8</accession>
<reference evidence="2" key="1">
    <citation type="submission" date="2022-08" db="EMBL/GenBank/DDBJ databases">
        <authorList>
            <consortium name="DOE Joint Genome Institute"/>
            <person name="Min B."/>
            <person name="Riley R."/>
            <person name="Sierra-Patev S."/>
            <person name="Naranjo-Ortiz M."/>
            <person name="Looney B."/>
            <person name="Konkel Z."/>
            <person name="Slot J.C."/>
            <person name="Sakamoto Y."/>
            <person name="Steenwyk J.L."/>
            <person name="Rokas A."/>
            <person name="Carro J."/>
            <person name="Camarero S."/>
            <person name="Ferreira P."/>
            <person name="Molpeceres G."/>
            <person name="Ruiz-Duenas F.J."/>
            <person name="Serrano A."/>
            <person name="Henrissat B."/>
            <person name="Drula E."/>
            <person name="Hughes K.W."/>
            <person name="Mata J.L."/>
            <person name="Ishikawa N.K."/>
            <person name="Vargas-Isla R."/>
            <person name="Ushijima S."/>
            <person name="Smith C.A."/>
            <person name="Ahrendt S."/>
            <person name="Andreopoulos W."/>
            <person name="He G."/>
            <person name="Labutti K."/>
            <person name="Lipzen A."/>
            <person name="Ng V."/>
            <person name="Sandor L."/>
            <person name="Barry K."/>
            <person name="Martinez A.T."/>
            <person name="Xiao Y."/>
            <person name="Gibbons J.G."/>
            <person name="Terashima K."/>
            <person name="Hibbett D.S."/>
            <person name="Grigoriev I.V."/>
        </authorList>
    </citation>
    <scope>NUCLEOTIDE SEQUENCE</scope>
    <source>
        <strain evidence="2">TFB10291</strain>
    </source>
</reference>
<keyword evidence="3" id="KW-1185">Reference proteome</keyword>
<comment type="caution">
    <text evidence="2">The sequence shown here is derived from an EMBL/GenBank/DDBJ whole genome shotgun (WGS) entry which is preliminary data.</text>
</comment>
<evidence type="ECO:0000256" key="1">
    <source>
        <dbReference type="SAM" id="SignalP"/>
    </source>
</evidence>
<sequence>MSMVSGAEIVLLGFCFFLGSLGAGLEVELDLDLLSVLLFLEADFTDTGSGGSRVFEDPILTSYFFCMQIITHKPGLGPQAQAFTKSSPSPEPSQALLKGWAFLGWVGLGWTHCKDIEGIPGFPIISHIAQGCATEKDTIKVLEALDEVLGAETVAVIEGSTRKSYTVLGSEVGLQQSFWQCSLHAIWVSLQSAEKNKALEHQTSLIDRFRHD</sequence>
<feature type="chain" id="PRO_5041438516" evidence="1">
    <location>
        <begin position="23"/>
        <end position="212"/>
    </location>
</feature>
<dbReference type="Proteomes" id="UP001163798">
    <property type="component" value="Unassembled WGS sequence"/>
</dbReference>
<proteinExistence type="predicted"/>
<evidence type="ECO:0000313" key="3">
    <source>
        <dbReference type="Proteomes" id="UP001163798"/>
    </source>
</evidence>
<gene>
    <name evidence="2" type="ORF">GGU10DRAFT_337738</name>
</gene>
<name>A0AA38KSU8_9AGAR</name>
<keyword evidence="1" id="KW-0732">Signal</keyword>
<feature type="signal peptide" evidence="1">
    <location>
        <begin position="1"/>
        <end position="22"/>
    </location>
</feature>
<evidence type="ECO:0000313" key="2">
    <source>
        <dbReference type="EMBL" id="KAJ3779772.1"/>
    </source>
</evidence>
<dbReference type="EMBL" id="MU794242">
    <property type="protein sequence ID" value="KAJ3779772.1"/>
    <property type="molecule type" value="Genomic_DNA"/>
</dbReference>
<organism evidence="2 3">
    <name type="scientific">Lentinula aff. detonsa</name>
    <dbReference type="NCBI Taxonomy" id="2804958"/>
    <lineage>
        <taxon>Eukaryota</taxon>
        <taxon>Fungi</taxon>
        <taxon>Dikarya</taxon>
        <taxon>Basidiomycota</taxon>
        <taxon>Agaricomycotina</taxon>
        <taxon>Agaricomycetes</taxon>
        <taxon>Agaricomycetidae</taxon>
        <taxon>Agaricales</taxon>
        <taxon>Marasmiineae</taxon>
        <taxon>Omphalotaceae</taxon>
        <taxon>Lentinula</taxon>
    </lineage>
</organism>
<protein>
    <submittedName>
        <fullName evidence="2">Uncharacterized protein</fullName>
    </submittedName>
</protein>